<feature type="region of interest" description="Disordered" evidence="2">
    <location>
        <begin position="621"/>
        <end position="679"/>
    </location>
</feature>
<dbReference type="PANTHER" id="PTHR47357:SF1">
    <property type="entry name" value="SPINDLE POLE BODY COMPONENT 110"/>
    <property type="match status" value="1"/>
</dbReference>
<dbReference type="Proteomes" id="UP000041254">
    <property type="component" value="Unassembled WGS sequence"/>
</dbReference>
<feature type="compositionally biased region" description="Polar residues" evidence="2">
    <location>
        <begin position="702"/>
        <end position="717"/>
    </location>
</feature>
<feature type="compositionally biased region" description="Basic and acidic residues" evidence="2">
    <location>
        <begin position="1823"/>
        <end position="1839"/>
    </location>
</feature>
<evidence type="ECO:0000313" key="3">
    <source>
        <dbReference type="EMBL" id="CEL92865.1"/>
    </source>
</evidence>
<feature type="region of interest" description="Disordered" evidence="2">
    <location>
        <begin position="149"/>
        <end position="178"/>
    </location>
</feature>
<dbReference type="OMA" id="LPQRYSY"/>
<dbReference type="STRING" id="1169540.A0A0G4EC15"/>
<feature type="region of interest" description="Disordered" evidence="2">
    <location>
        <begin position="994"/>
        <end position="1035"/>
    </location>
</feature>
<evidence type="ECO:0000313" key="4">
    <source>
        <dbReference type="Proteomes" id="UP000041254"/>
    </source>
</evidence>
<feature type="region of interest" description="Disordered" evidence="2">
    <location>
        <begin position="913"/>
        <end position="948"/>
    </location>
</feature>
<organism evidence="3 4">
    <name type="scientific">Vitrella brassicaformis (strain CCMP3155)</name>
    <dbReference type="NCBI Taxonomy" id="1169540"/>
    <lineage>
        <taxon>Eukaryota</taxon>
        <taxon>Sar</taxon>
        <taxon>Alveolata</taxon>
        <taxon>Colpodellida</taxon>
        <taxon>Vitrellaceae</taxon>
        <taxon>Vitrella</taxon>
    </lineage>
</organism>
<feature type="compositionally biased region" description="Pro residues" evidence="2">
    <location>
        <begin position="2194"/>
        <end position="2210"/>
    </location>
</feature>
<feature type="region of interest" description="Disordered" evidence="2">
    <location>
        <begin position="1"/>
        <end position="81"/>
    </location>
</feature>
<dbReference type="InParanoid" id="A0A0G4EC15"/>
<proteinExistence type="predicted"/>
<feature type="compositionally biased region" description="Gly residues" evidence="2">
    <location>
        <begin position="915"/>
        <end position="927"/>
    </location>
</feature>
<dbReference type="EMBL" id="CDMY01000117">
    <property type="protein sequence ID" value="CEL92865.1"/>
    <property type="molecule type" value="Genomic_DNA"/>
</dbReference>
<feature type="region of interest" description="Disordered" evidence="2">
    <location>
        <begin position="769"/>
        <end position="859"/>
    </location>
</feature>
<feature type="compositionally biased region" description="Polar residues" evidence="2">
    <location>
        <begin position="2220"/>
        <end position="2232"/>
    </location>
</feature>
<feature type="compositionally biased region" description="Low complexity" evidence="2">
    <location>
        <begin position="640"/>
        <end position="661"/>
    </location>
</feature>
<accession>A0A0G4EC15</accession>
<feature type="coiled-coil region" evidence="1">
    <location>
        <begin position="1736"/>
        <end position="1770"/>
    </location>
</feature>
<dbReference type="GO" id="GO:0005856">
    <property type="term" value="C:cytoskeleton"/>
    <property type="evidence" value="ECO:0007669"/>
    <property type="project" value="TreeGrafter"/>
</dbReference>
<feature type="region of interest" description="Disordered" evidence="2">
    <location>
        <begin position="2306"/>
        <end position="2338"/>
    </location>
</feature>
<keyword evidence="4" id="KW-1185">Reference proteome</keyword>
<feature type="compositionally biased region" description="Basic and acidic residues" evidence="2">
    <location>
        <begin position="937"/>
        <end position="948"/>
    </location>
</feature>
<feature type="compositionally biased region" description="Low complexity" evidence="2">
    <location>
        <begin position="1771"/>
        <end position="1782"/>
    </location>
</feature>
<sequence>MSGSLDQFDEDDDTERRKAVEMLGEPPGDDSERIDPSPRTLSSSQNATNQYNRTQEDDAASSLVVPPDLTAQPDDSACWSPEGRWRQQWARNGEIEDFSPHQRASAAAASAAVGGGVGRIVSSPGPPGAFRGQQGIASVGGGGVGVGWEGTASARREESPPPIRQPSGNNLSLVPRGEPPHRSVSFLGGVTSNIVEDHARMNADLSRLRAAFEATKTSEAALSVQVGDLMAAKTRAENDAHNAERRLEQLIKAQGRGFSYNSWLEKENSGLQGEVTNLRIQVEELLEQLSRQNTWHEEHAAVLAKEVADHTTRIAVSQELHNNKDGEIAVLRRDIEELNQRHRQQLQQVEGHASDLDSHNQQLQRTLADTKRQLDDTSLQLTTLRQRHDDNAALVQENDRLKKCNNGLQEELLSLRKIQTRNKGGMLRPVGDIVDRNGGEWVSTAEVDVIVELEREKMHQRVADLRAELDTTKAALMQLQYPVHPPTPPASTHRPTALTVDSWTLTDVTGDIRSLAERNSDVGEAVEGVRHLMATEITDLRKQLEEKTTALQEMDQLKRQAESTVDELLQNSRLDQEAYAQQALKLQQDAEERIQHERQLLRLKESELVAAHEEVQVLKRHVAVKTPPSPLPARDRHDTPCQTMPLPQPQQQQQHHTASQTEAPAPLCDSTVQTEGWSGASLHPMLSKVVERGDVAMGIGMGSQSGDVTRTSSSTQTEGEERERKREETAGSHSQDLEDRNKQLEAEARELRHFLEEVQSNFLSLSKPSLADSATQTPPPTLASHTPPPISIAPQPRAPTHSSSAQTASHRPPLRSASVQAAPDPPHLSICVETSLHHPPSRPHSTAVQTEGRPVRHHPLQTERLDMVERWPRGVASKGVAACPDVTHAAAQCHRDDRRRCLSVVRCVATLAIRGGNGSGGGGGGDGQDSSPSSREVQTDERGDEVGRLGERWARKYQAKKRELERALLGQRDRERAVQSIEAVRDSYSSLVSRSVTNSTPRSHLSLSDAPPLPLPLPPASARSRHSNKANTEDDEVESFVDLLKDIKGIGSTKKHAATRRGASVGAGVVAPLPLEREPMMAVAAGALHVRMRHVWREVREVRREVTEAKKEVAAILGSSSSRGEGGVLQWVWAKINDLASIGREYERLWRSEQQENTQLRDMLASLQAMLAAPAPHTHTDRPLPALPDPSSPMLPLSMATVSPDRVSTSRTAGRSAFSQTLWTGQVEEWVEAEAGRRANKRMTKMQQELAGLQEGVRGRVSEVERAAARDKAALAYKHKEAALQMRNRCHMKLEDMQSWLRRELDRSESRAGVLQGQLEDQVAEREQSLRRLREALEVSNTHIQQTFDQHTRDNRTLKLEYEERLAKVEAERRVEVGRAEAARRDLEGTCDALRREVDELQRQHTQIQAVYHRQLQEVRDEAKGDCERQMAADKANLEATLQQQLKDTKAHYEQLLRAKGQEAEVIEEKVAEIQTELLRQEHQHKIDLEGLTETLEKDRLASVRELERRLQEATDAHTRTRDRLQADLDKATADTESLESRVTSLQDELATVRGVRGSLEDKIHRLEADLAAAQHALAQKDIERSRDDEREGRLAHEEVQALRRQLTQREEDKRQCDQAWLAKYESMVRSQTDLDSRNRQIAQELQEARSRLEAAVDAQQSIEVTLHGTETDLQAARRECESLRALNGRQDEVIGALERRLRGYEATDEVLASELHTAMETRLKKELDDNVCQVRRDYEKRLASTQSQRDGLQQQLKTLQEAVQMLKHQTQTLTPPRSTSPQPQPQAAPPNPQQRAASLPPTANIRADQPPSSYGASFHRSRGVDERREREREMEREKAAVIKEKEREIDRLGKELRVAEARVKEIEGEKAQRDKEGKDRHTQLRSKLAALQNELDRFISAGETDIRQRKIRDEADRALKSREAEFAERLKSEKQQLVREHQQRIKKAKQEAEETVRAMQRDKEKAEADRMALFERTVDGLVDVFDTARDHLTAITAADSSAAGTSDDSVPSSSSPRLLLSRRPSPLRSSIGARAPAPFHRLLPADGSPKMLRWSLVHLTSAHRDRKARSSGNSSSSGRAESPFSSMTDDELRRVRPVLELVRQLVLVAMGEGMRWAMPLWRGRVAAYRAMLRFHRNVAHRRLRRERQKHGPPLSSGGRVGVLDTSPPSHSPFRGLSPSRGLSPPAIITEQPRQPPQPTTPPHATPPPLLSVKRREPDQTFTFARSKTPPVSRSPKRVHTSGRTSDPGSRSPIRRDGAHTVTVASLGPSVLQRVVGLQAERVVREVQRGREEAIRRCVRADVRSLPRSRTPPLRERESVPMHMVSKSRLAPRGKSVG</sequence>
<feature type="region of interest" description="Disordered" evidence="2">
    <location>
        <begin position="698"/>
        <end position="739"/>
    </location>
</feature>
<evidence type="ECO:0000256" key="1">
    <source>
        <dbReference type="SAM" id="Coils"/>
    </source>
</evidence>
<dbReference type="GO" id="GO:0005200">
    <property type="term" value="F:structural constituent of cytoskeleton"/>
    <property type="evidence" value="ECO:0007669"/>
    <property type="project" value="TreeGrafter"/>
</dbReference>
<evidence type="ECO:0000256" key="2">
    <source>
        <dbReference type="SAM" id="MobiDB-lite"/>
    </source>
</evidence>
<feature type="compositionally biased region" description="Polar residues" evidence="2">
    <location>
        <begin position="800"/>
        <end position="809"/>
    </location>
</feature>
<reference evidence="3 4" key="1">
    <citation type="submission" date="2014-11" db="EMBL/GenBank/DDBJ databases">
        <authorList>
            <person name="Zhu J."/>
            <person name="Qi W."/>
            <person name="Song R."/>
        </authorList>
    </citation>
    <scope>NUCLEOTIDE SEQUENCE [LARGE SCALE GENOMIC DNA]</scope>
</reference>
<feature type="region of interest" description="Disordered" evidence="2">
    <location>
        <begin position="1512"/>
        <end position="1536"/>
    </location>
</feature>
<feature type="compositionally biased region" description="Polar residues" evidence="2">
    <location>
        <begin position="994"/>
        <end position="1003"/>
    </location>
</feature>
<gene>
    <name evidence="3" type="ORF">Vbra_11102</name>
</gene>
<feature type="compositionally biased region" description="Pro residues" evidence="2">
    <location>
        <begin position="777"/>
        <end position="791"/>
    </location>
</feature>
<feature type="region of interest" description="Disordered" evidence="2">
    <location>
        <begin position="2143"/>
        <end position="2257"/>
    </location>
</feature>
<protein>
    <submittedName>
        <fullName evidence="3">Uncharacterized protein</fullName>
    </submittedName>
</protein>
<dbReference type="PANTHER" id="PTHR47357">
    <property type="entry name" value="COP1-INTERACTIVE PROTEIN 1"/>
    <property type="match status" value="1"/>
</dbReference>
<feature type="region of interest" description="Disordered" evidence="2">
    <location>
        <begin position="1771"/>
        <end position="1839"/>
    </location>
</feature>
<feature type="region of interest" description="Disordered" evidence="2">
    <location>
        <begin position="2064"/>
        <end position="2090"/>
    </location>
</feature>
<feature type="compositionally biased region" description="Low complexity" evidence="2">
    <location>
        <begin position="2071"/>
        <end position="2083"/>
    </location>
</feature>
<feature type="compositionally biased region" description="Polar residues" evidence="2">
    <location>
        <begin position="39"/>
        <end position="53"/>
    </location>
</feature>
<feature type="compositionally biased region" description="Low complexity" evidence="2">
    <location>
        <begin position="1999"/>
        <end position="2031"/>
    </location>
</feature>
<name>A0A0G4EC15_VITBC</name>
<feature type="region of interest" description="Disordered" evidence="2">
    <location>
        <begin position="1999"/>
        <end position="2033"/>
    </location>
</feature>
<feature type="coiled-coil region" evidence="1">
    <location>
        <begin position="226"/>
        <end position="288"/>
    </location>
</feature>
<feature type="compositionally biased region" description="Basic and acidic residues" evidence="2">
    <location>
        <begin position="1512"/>
        <end position="1534"/>
    </location>
</feature>
<feature type="coiled-coil region" evidence="1">
    <location>
        <begin position="1377"/>
        <end position="1411"/>
    </location>
</feature>
<feature type="coiled-coil region" evidence="1">
    <location>
        <begin position="1639"/>
        <end position="1687"/>
    </location>
</feature>
<keyword evidence="1" id="KW-0175">Coiled coil</keyword>
<feature type="coiled-coil region" evidence="1">
    <location>
        <begin position="537"/>
        <end position="607"/>
    </location>
</feature>
<feature type="compositionally biased region" description="Basic and acidic residues" evidence="2">
    <location>
        <begin position="719"/>
        <end position="739"/>
    </location>
</feature>
<feature type="compositionally biased region" description="Pro residues" evidence="2">
    <location>
        <begin position="1783"/>
        <end position="1793"/>
    </location>
</feature>
<feature type="coiled-coil region" evidence="1">
    <location>
        <begin position="321"/>
        <end position="411"/>
    </location>
</feature>
<dbReference type="VEuPathDB" id="CryptoDB:Vbra_11102"/>